<organism evidence="1 2">
    <name type="scientific">Paenibacillus naphthalenovorans</name>
    <dbReference type="NCBI Taxonomy" id="162209"/>
    <lineage>
        <taxon>Bacteria</taxon>
        <taxon>Bacillati</taxon>
        <taxon>Bacillota</taxon>
        <taxon>Bacilli</taxon>
        <taxon>Bacillales</taxon>
        <taxon>Paenibacillaceae</taxon>
        <taxon>Paenibacillus</taxon>
    </lineage>
</organism>
<reference evidence="2" key="1">
    <citation type="submission" date="2015-12" db="EMBL/GenBank/DDBJ databases">
        <title>Complete genome sequences of two moderately thermophilic Paenibacillus species.</title>
        <authorList>
            <person name="Butler R.III."/>
            <person name="Wang J."/>
            <person name="Stark B.C."/>
            <person name="Pombert J.-F."/>
        </authorList>
    </citation>
    <scope>NUCLEOTIDE SEQUENCE [LARGE SCALE GENOMIC DNA]</scope>
    <source>
        <strain evidence="2">32O-Y</strain>
    </source>
</reference>
<accession>A0A0U2W9W8</accession>
<sequence length="249" mass="27584">MPCCNLSTGSCVYLGKDETLHPTLGSEGDGVMKRAVLLGLLAAGLLVLSACTPKAPGHVPPSPENPAAQPTDADAPNKEGQASDVAEQARKAVQALKEKNLKLLSGLALPDKGIRFSPYGFVDTRNDLVFKPEQLKELFTVKTVYEWGVYDGSGEPIRLTFADYYAKFIYDADFAKAHQTAVNRQIGQGTTRSNLTEVYPPDRYSFVEFHFEGFEAQFEGLDWRSLRLVFEKNNNIWQLVGIIHDQWTI</sequence>
<reference evidence="1 2" key="2">
    <citation type="journal article" date="2016" name="Genome Announc.">
        <title>Complete Genome Sequences of Two Interactive Moderate Thermophiles, Paenibacillus napthalenovorans 32O-Y and Paenibacillus sp. 32O-W.</title>
        <authorList>
            <person name="Butler R.R.III."/>
            <person name="Wang J."/>
            <person name="Stark B.C."/>
            <person name="Pombert J.F."/>
        </authorList>
    </citation>
    <scope>NUCLEOTIDE SEQUENCE [LARGE SCALE GENOMIC DNA]</scope>
    <source>
        <strain evidence="1 2">32O-Y</strain>
    </source>
</reference>
<evidence type="ECO:0000313" key="2">
    <source>
        <dbReference type="Proteomes" id="UP000061660"/>
    </source>
</evidence>
<dbReference type="EMBL" id="CP013652">
    <property type="protein sequence ID" value="ALS23214.1"/>
    <property type="molecule type" value="Genomic_DNA"/>
</dbReference>
<dbReference type="AlphaFoldDB" id="A0A0U2W9W8"/>
<proteinExistence type="predicted"/>
<dbReference type="KEGG" id="pnp:IJ22_28410"/>
<evidence type="ECO:0000313" key="1">
    <source>
        <dbReference type="EMBL" id="ALS23214.1"/>
    </source>
</evidence>
<dbReference type="Proteomes" id="UP000061660">
    <property type="component" value="Chromosome"/>
</dbReference>
<dbReference type="STRING" id="162209.IJ22_28410"/>
<keyword evidence="2" id="KW-1185">Reference proteome</keyword>
<name>A0A0U2W9W8_9BACL</name>
<protein>
    <submittedName>
        <fullName evidence="1">Uncharacterized protein</fullName>
    </submittedName>
</protein>
<dbReference type="PATRIC" id="fig|162209.4.peg.3028"/>
<gene>
    <name evidence="1" type="ORF">IJ22_28410</name>
</gene>